<organism evidence="2 3">
    <name type="scientific">Candidatus Magnetoglobus multicellularis str. Araruama</name>
    <dbReference type="NCBI Taxonomy" id="890399"/>
    <lineage>
        <taxon>Bacteria</taxon>
        <taxon>Pseudomonadati</taxon>
        <taxon>Thermodesulfobacteriota</taxon>
        <taxon>Desulfobacteria</taxon>
        <taxon>Desulfobacterales</taxon>
        <taxon>Desulfobacteraceae</taxon>
        <taxon>Candidatus Magnetoglobus</taxon>
    </lineage>
</organism>
<dbReference type="Pfam" id="PF13672">
    <property type="entry name" value="PP2C_2"/>
    <property type="match status" value="1"/>
</dbReference>
<dbReference type="AlphaFoldDB" id="A0A1V1PEF8"/>
<dbReference type="GO" id="GO:0004722">
    <property type="term" value="F:protein serine/threonine phosphatase activity"/>
    <property type="evidence" value="ECO:0007669"/>
    <property type="project" value="InterPro"/>
</dbReference>
<gene>
    <name evidence="2" type="ORF">OMM_01093</name>
</gene>
<dbReference type="CDD" id="cd00143">
    <property type="entry name" value="PP2Cc"/>
    <property type="match status" value="1"/>
</dbReference>
<dbReference type="NCBIfam" id="NF033484">
    <property type="entry name" value="Stp1_PP2C_phos"/>
    <property type="match status" value="1"/>
</dbReference>
<sequence length="253" mass="28489">MIQYAYHTDSGTIRFINEDAIIYRSHDHNPEGFDIDKYGSLFAVADGMGGHSAGEIASNMACQAILKYYHLPSISDETTWDQLKGLYYQINENILMQSRKIPDFYGMGTTLTTLIIRNNKAWIAHVGDSRIYLVRHQVMDQITDDHTEVQKMVDKGFFTPQEAGQCRARNILTQAIGVDNRLKVFTWADRIQPGDLYLLCSDGLFDMLSNEDILGIIQSNAGQFNKTCRQLVKKANKLGGKDNISVILVGECP</sequence>
<dbReference type="PROSITE" id="PS51746">
    <property type="entry name" value="PPM_2"/>
    <property type="match status" value="1"/>
</dbReference>
<evidence type="ECO:0000313" key="2">
    <source>
        <dbReference type="EMBL" id="ETR73261.1"/>
    </source>
</evidence>
<reference evidence="3" key="1">
    <citation type="submission" date="2012-11" db="EMBL/GenBank/DDBJ databases">
        <authorList>
            <person name="Lucero-Rivera Y.E."/>
            <person name="Tovar-Ramirez D."/>
        </authorList>
    </citation>
    <scope>NUCLEOTIDE SEQUENCE [LARGE SCALE GENOMIC DNA]</scope>
    <source>
        <strain evidence="3">Araruama</strain>
    </source>
</reference>
<accession>A0A1V1PEF8</accession>
<name>A0A1V1PEF8_9BACT</name>
<dbReference type="EMBL" id="ATBP01000076">
    <property type="protein sequence ID" value="ETR73261.1"/>
    <property type="molecule type" value="Genomic_DNA"/>
</dbReference>
<dbReference type="SUPFAM" id="SSF81606">
    <property type="entry name" value="PP2C-like"/>
    <property type="match status" value="1"/>
</dbReference>
<dbReference type="InterPro" id="IPR015655">
    <property type="entry name" value="PP2C"/>
</dbReference>
<protein>
    <submittedName>
        <fullName evidence="2">Protein phosphatase</fullName>
    </submittedName>
</protein>
<dbReference type="SMART" id="SM00331">
    <property type="entry name" value="PP2C_SIG"/>
    <property type="match status" value="1"/>
</dbReference>
<dbReference type="InterPro" id="IPR001932">
    <property type="entry name" value="PPM-type_phosphatase-like_dom"/>
</dbReference>
<evidence type="ECO:0000313" key="3">
    <source>
        <dbReference type="Proteomes" id="UP000189670"/>
    </source>
</evidence>
<dbReference type="SMART" id="SM00332">
    <property type="entry name" value="PP2Cc"/>
    <property type="match status" value="1"/>
</dbReference>
<dbReference type="PANTHER" id="PTHR47992">
    <property type="entry name" value="PROTEIN PHOSPHATASE"/>
    <property type="match status" value="1"/>
</dbReference>
<proteinExistence type="predicted"/>
<evidence type="ECO:0000259" key="1">
    <source>
        <dbReference type="PROSITE" id="PS51746"/>
    </source>
</evidence>
<dbReference type="InterPro" id="IPR036457">
    <property type="entry name" value="PPM-type-like_dom_sf"/>
</dbReference>
<dbReference type="Gene3D" id="3.60.40.10">
    <property type="entry name" value="PPM-type phosphatase domain"/>
    <property type="match status" value="1"/>
</dbReference>
<dbReference type="Proteomes" id="UP000189670">
    <property type="component" value="Unassembled WGS sequence"/>
</dbReference>
<comment type="caution">
    <text evidence="2">The sequence shown here is derived from an EMBL/GenBank/DDBJ whole genome shotgun (WGS) entry which is preliminary data.</text>
</comment>
<feature type="domain" description="PPM-type phosphatase" evidence="1">
    <location>
        <begin position="3"/>
        <end position="251"/>
    </location>
</feature>